<accession>A0A1F5YY36</accession>
<dbReference type="InterPro" id="IPR048846">
    <property type="entry name" value="PaaX-like_central"/>
</dbReference>
<organism evidence="2 3">
    <name type="scientific">Candidatus Gottesmanbacteria bacterium RBG_16_52_11</name>
    <dbReference type="NCBI Taxonomy" id="1798374"/>
    <lineage>
        <taxon>Bacteria</taxon>
        <taxon>Candidatus Gottesmaniibacteriota</taxon>
    </lineage>
</organism>
<evidence type="ECO:0000313" key="3">
    <source>
        <dbReference type="Proteomes" id="UP000178448"/>
    </source>
</evidence>
<sequence length="211" mass="24686">MPDQEIVVRLCESLIRTSKAQSAAQQLIRTQRILQYFGMGITIAAAFLAPRSATGIGKSILSDQRDSEIREWEKYNTGYLKQTLRRLEKQKLIERVRQDGREVLKISATGRTKVLYNALESLGLTSKKWDGFWRIVMYDIENSRKKEQYLIRRLFRKLGMYPLQKSVYLFPFQCFDEIEYIRSLYGLTGKVIYIVAKTIENDGPYREFFGV</sequence>
<protein>
    <recommendedName>
        <fullName evidence="1">Transcriptional repressor PaaX-like central Cas2-like domain-containing protein</fullName>
    </recommendedName>
</protein>
<dbReference type="Proteomes" id="UP000178448">
    <property type="component" value="Unassembled WGS sequence"/>
</dbReference>
<evidence type="ECO:0000259" key="1">
    <source>
        <dbReference type="Pfam" id="PF20803"/>
    </source>
</evidence>
<dbReference type="Pfam" id="PF20803">
    <property type="entry name" value="PaaX_M"/>
    <property type="match status" value="1"/>
</dbReference>
<dbReference type="Gene3D" id="3.30.70.2650">
    <property type="match status" value="1"/>
</dbReference>
<dbReference type="AlphaFoldDB" id="A0A1F5YY36"/>
<reference evidence="2 3" key="1">
    <citation type="journal article" date="2016" name="Nat. Commun.">
        <title>Thousands of microbial genomes shed light on interconnected biogeochemical processes in an aquifer system.</title>
        <authorList>
            <person name="Anantharaman K."/>
            <person name="Brown C.T."/>
            <person name="Hug L.A."/>
            <person name="Sharon I."/>
            <person name="Castelle C.J."/>
            <person name="Probst A.J."/>
            <person name="Thomas B.C."/>
            <person name="Singh A."/>
            <person name="Wilkins M.J."/>
            <person name="Karaoz U."/>
            <person name="Brodie E.L."/>
            <person name="Williams K.H."/>
            <person name="Hubbard S.S."/>
            <person name="Banfield J.F."/>
        </authorList>
    </citation>
    <scope>NUCLEOTIDE SEQUENCE [LARGE SCALE GENOMIC DNA]</scope>
</reference>
<proteinExistence type="predicted"/>
<dbReference type="SUPFAM" id="SSF143430">
    <property type="entry name" value="TTP0101/SSO1404-like"/>
    <property type="match status" value="1"/>
</dbReference>
<dbReference type="SUPFAM" id="SSF46785">
    <property type="entry name" value="Winged helix' DNA-binding domain"/>
    <property type="match status" value="1"/>
</dbReference>
<dbReference type="EMBL" id="MFJD01000001">
    <property type="protein sequence ID" value="OGG05046.1"/>
    <property type="molecule type" value="Genomic_DNA"/>
</dbReference>
<name>A0A1F5YY36_9BACT</name>
<evidence type="ECO:0000313" key="2">
    <source>
        <dbReference type="EMBL" id="OGG05046.1"/>
    </source>
</evidence>
<dbReference type="STRING" id="1798374.A2Z33_07230"/>
<comment type="caution">
    <text evidence="2">The sequence shown here is derived from an EMBL/GenBank/DDBJ whole genome shotgun (WGS) entry which is preliminary data.</text>
</comment>
<dbReference type="InterPro" id="IPR036390">
    <property type="entry name" value="WH_DNA-bd_sf"/>
</dbReference>
<feature type="domain" description="Transcriptional repressor PaaX-like central Cas2-like" evidence="1">
    <location>
        <begin position="127"/>
        <end position="200"/>
    </location>
</feature>
<gene>
    <name evidence="2" type="ORF">A2Z33_07230</name>
</gene>